<evidence type="ECO:0000313" key="1">
    <source>
        <dbReference type="EMBL" id="KAK7475292.1"/>
    </source>
</evidence>
<gene>
    <name evidence="1" type="ORF">BaRGS_00033439</name>
</gene>
<organism evidence="1 2">
    <name type="scientific">Batillaria attramentaria</name>
    <dbReference type="NCBI Taxonomy" id="370345"/>
    <lineage>
        <taxon>Eukaryota</taxon>
        <taxon>Metazoa</taxon>
        <taxon>Spiralia</taxon>
        <taxon>Lophotrochozoa</taxon>
        <taxon>Mollusca</taxon>
        <taxon>Gastropoda</taxon>
        <taxon>Caenogastropoda</taxon>
        <taxon>Sorbeoconcha</taxon>
        <taxon>Cerithioidea</taxon>
        <taxon>Batillariidae</taxon>
        <taxon>Batillaria</taxon>
    </lineage>
</organism>
<protein>
    <submittedName>
        <fullName evidence="1">Uncharacterized protein</fullName>
    </submittedName>
</protein>
<dbReference type="Proteomes" id="UP001519460">
    <property type="component" value="Unassembled WGS sequence"/>
</dbReference>
<dbReference type="EMBL" id="JACVVK020000410">
    <property type="protein sequence ID" value="KAK7475292.1"/>
    <property type="molecule type" value="Genomic_DNA"/>
</dbReference>
<accession>A0ABD0JLE0</accession>
<sequence>MLSSDLAEKLFEDLDLYQRMSRDLAEILVEDLDLPQMSSASGDFSLCSVKIIMLGDYVATMFSVLHVNTFVTANFRADDAVDEQIFLYKFGGFAGGY</sequence>
<keyword evidence="2" id="KW-1185">Reference proteome</keyword>
<comment type="caution">
    <text evidence="1">The sequence shown here is derived from an EMBL/GenBank/DDBJ whole genome shotgun (WGS) entry which is preliminary data.</text>
</comment>
<proteinExistence type="predicted"/>
<name>A0ABD0JLE0_9CAEN</name>
<reference evidence="1 2" key="1">
    <citation type="journal article" date="2023" name="Sci. Data">
        <title>Genome assembly of the Korean intertidal mud-creeper Batillaria attramentaria.</title>
        <authorList>
            <person name="Patra A.K."/>
            <person name="Ho P.T."/>
            <person name="Jun S."/>
            <person name="Lee S.J."/>
            <person name="Kim Y."/>
            <person name="Won Y.J."/>
        </authorList>
    </citation>
    <scope>NUCLEOTIDE SEQUENCE [LARGE SCALE GENOMIC DNA]</scope>
    <source>
        <strain evidence="1">Wonlab-2016</strain>
    </source>
</reference>
<dbReference type="AlphaFoldDB" id="A0ABD0JLE0"/>
<evidence type="ECO:0000313" key="2">
    <source>
        <dbReference type="Proteomes" id="UP001519460"/>
    </source>
</evidence>